<feature type="transmembrane region" description="Helical" evidence="3">
    <location>
        <begin position="6"/>
        <end position="26"/>
    </location>
</feature>
<evidence type="ECO:0000313" key="5">
    <source>
        <dbReference type="Proteomes" id="UP001481872"/>
    </source>
</evidence>
<evidence type="ECO:0000256" key="1">
    <source>
        <dbReference type="ARBA" id="ARBA00022692"/>
    </source>
</evidence>
<organism evidence="4 5">
    <name type="scientific">Aedoeadaptatus acetigenes</name>
    <dbReference type="NCBI Taxonomy" id="2981723"/>
    <lineage>
        <taxon>Bacteria</taxon>
        <taxon>Bacillati</taxon>
        <taxon>Bacillota</taxon>
        <taxon>Tissierellia</taxon>
        <taxon>Tissierellales</taxon>
        <taxon>Peptoniphilaceae</taxon>
        <taxon>Aedoeadaptatus</taxon>
    </lineage>
</organism>
<dbReference type="Pfam" id="PF07155">
    <property type="entry name" value="ECF-ribofla_trS"/>
    <property type="match status" value="1"/>
</dbReference>
<name>A0ABV1J411_9FIRM</name>
<keyword evidence="1 3" id="KW-0812">Transmembrane</keyword>
<evidence type="ECO:0000256" key="3">
    <source>
        <dbReference type="SAM" id="Phobius"/>
    </source>
</evidence>
<dbReference type="PANTHER" id="PTHR37815">
    <property type="entry name" value="UPF0397 PROTEIN BC_2624-RELATED"/>
    <property type="match status" value="1"/>
</dbReference>
<accession>A0ABV1J411</accession>
<feature type="transmembrane region" description="Helical" evidence="3">
    <location>
        <begin position="143"/>
        <end position="164"/>
    </location>
</feature>
<sequence length="169" mass="18651">MKEYSVRELVFTALFIALVYVFTWLVKIQLPFAPNGGLIHLGNVPFFIACIFFSKRVGMLSGALGMGLFDLTSGWVAWSPMTVISALIMGYIMATLNTRDFRLSRYVLAAVLVTVVKVLTYYIGEAIMFKSLLVPMANIPGNVLQITVSAIIVGVLIPPMSRILKDVKL</sequence>
<dbReference type="EMBL" id="JBBNPS010000002">
    <property type="protein sequence ID" value="MEQ3352918.1"/>
    <property type="molecule type" value="Genomic_DNA"/>
</dbReference>
<dbReference type="Gene3D" id="1.10.1760.20">
    <property type="match status" value="1"/>
</dbReference>
<protein>
    <submittedName>
        <fullName evidence="4">ECF transporter S component</fullName>
    </submittedName>
</protein>
<feature type="transmembrane region" description="Helical" evidence="3">
    <location>
        <begin position="38"/>
        <end position="55"/>
    </location>
</feature>
<feature type="transmembrane region" description="Helical" evidence="3">
    <location>
        <begin position="75"/>
        <end position="94"/>
    </location>
</feature>
<comment type="caution">
    <text evidence="4">The sequence shown here is derived from an EMBL/GenBank/DDBJ whole genome shotgun (WGS) entry which is preliminary data.</text>
</comment>
<keyword evidence="2 3" id="KW-1133">Transmembrane helix</keyword>
<evidence type="ECO:0000313" key="4">
    <source>
        <dbReference type="EMBL" id="MEQ3352918.1"/>
    </source>
</evidence>
<dbReference type="Proteomes" id="UP001481872">
    <property type="component" value="Unassembled WGS sequence"/>
</dbReference>
<reference evidence="4 5" key="1">
    <citation type="submission" date="2024-04" db="EMBL/GenBank/DDBJ databases">
        <title>Human intestinal bacterial collection.</title>
        <authorList>
            <person name="Pauvert C."/>
            <person name="Hitch T.C.A."/>
            <person name="Clavel T."/>
        </authorList>
    </citation>
    <scope>NUCLEOTIDE SEQUENCE [LARGE SCALE GENOMIC DNA]</scope>
    <source>
        <strain evidence="4 5">CLA-SR-H026</strain>
    </source>
</reference>
<evidence type="ECO:0000256" key="2">
    <source>
        <dbReference type="ARBA" id="ARBA00022989"/>
    </source>
</evidence>
<proteinExistence type="predicted"/>
<gene>
    <name evidence="4" type="ORF">AAA081_01180</name>
</gene>
<dbReference type="PANTHER" id="PTHR37815:SF3">
    <property type="entry name" value="UPF0397 PROTEIN SPR0429"/>
    <property type="match status" value="1"/>
</dbReference>
<dbReference type="RefSeq" id="WP_349053324.1">
    <property type="nucleotide sequence ID" value="NZ_JBBNPS010000002.1"/>
</dbReference>
<keyword evidence="5" id="KW-1185">Reference proteome</keyword>
<keyword evidence="3" id="KW-0472">Membrane</keyword>
<feature type="transmembrane region" description="Helical" evidence="3">
    <location>
        <begin position="106"/>
        <end position="123"/>
    </location>
</feature>
<dbReference type="InterPro" id="IPR009825">
    <property type="entry name" value="ECF_substrate-spec-like"/>
</dbReference>